<dbReference type="SMART" id="SM00388">
    <property type="entry name" value="HisKA"/>
    <property type="match status" value="1"/>
</dbReference>
<dbReference type="InterPro" id="IPR013656">
    <property type="entry name" value="PAS_4"/>
</dbReference>
<evidence type="ECO:0000259" key="10">
    <source>
        <dbReference type="PROSITE" id="PS50112"/>
    </source>
</evidence>
<dbReference type="InterPro" id="IPR029016">
    <property type="entry name" value="GAF-like_dom_sf"/>
</dbReference>
<feature type="domain" description="PAC" evidence="11">
    <location>
        <begin position="734"/>
        <end position="784"/>
    </location>
</feature>
<dbReference type="SMART" id="SM00086">
    <property type="entry name" value="PAC"/>
    <property type="match status" value="4"/>
</dbReference>
<feature type="domain" description="PAS" evidence="10">
    <location>
        <begin position="283"/>
        <end position="353"/>
    </location>
</feature>
<dbReference type="InterPro" id="IPR036890">
    <property type="entry name" value="HATPase_C_sf"/>
</dbReference>
<keyword evidence="13" id="KW-1185">Reference proteome</keyword>
<dbReference type="PANTHER" id="PTHR43065:SF46">
    <property type="entry name" value="C4-DICARBOXYLATE TRANSPORT SENSOR PROTEIN DCTB"/>
    <property type="match status" value="1"/>
</dbReference>
<dbReference type="InterPro" id="IPR003018">
    <property type="entry name" value="GAF"/>
</dbReference>
<sequence>MNTTQRIGDLRKSFIALNEDLEIIYCNTETETIFNLPVDFIIGKEIFEMIPDMQFSSYIKELISAIHNKSLLQFQEYIPQLNRWLEFSTYPGMFGSNIFIVDITHEVLKDKILVGQKLILEKITTGKPLIDVLHKIVEFIEGLLGSGYCSVLLPDKSGECLQVRAAPSLPESFVQKMKNIRIGPNSVGCGKAAYLKEKVFTSDFMADPLYSPVMEEIKKADLKSCWSIPILDSEEKLLGTFAIYYEDVHRLNEINLQLIELSCYLCSIAIAKERTYQQKASDTEVQYSIIAENMTDLIKVVDKNFIVQYCSPSVKSLLGFEVEEIVESQSLYLIHPEDISKAVSVCNQVFATKLNQKIEYRTRNSEGKWIYFEAVLSPFNHKDGQVEQVLIVSRDISERKQSERIRKQREQRYKSLFMHNPDGVYSLDLNGRFVKINDELLKITGYSRSELIQMESPLFIMEEDHNRVCTHFQKALKGDSQHYELTIQQKGGKKVYLNVKNMPIRVDGEIVGVYGIAKDVTEQQEALEALEKSEMKFRSVVESASEGIIITDEELKILSWNKGAEAIFGYTSEEAIGENLALAVSKEFLKKYPKLSKQFVSKPYESYVGKAFELKGCTKSGEETPLEVSLNYWQTGDKKYISAIIRDISDRKKAEHALQKSEEKYRRLIENLPEAMIIINEKRLMFANKKVVELFGTNTKEELYRHSIFDIIDPDYHFVIDEIKGAICEKYVVENMEVRFVTPSGGILDVQVNAVPTIYEGEKAAQIILRDITELKRSKELLLNAEKLSAAGELAAGIAHEIRNPLTSIKGFIQLANTSDLNQERYFPIILTEIERINSIISELLLLAKPKKTEFKKMSFRASVLDMLKLYSPQAILHNIELIEQIEVDDSEIIGHESKLKQVFINLFKNALEAMPNGGALIIQLKGNHKSLTLTIKDNGQGIPAKVLPKLGQPFFTTKEKGTGLGLATCFSIIENHKGTMVINSEENKGTEIKITLPRLIVN</sequence>
<dbReference type="CDD" id="cd00075">
    <property type="entry name" value="HATPase"/>
    <property type="match status" value="1"/>
</dbReference>
<dbReference type="InterPro" id="IPR000014">
    <property type="entry name" value="PAS"/>
</dbReference>
<dbReference type="SUPFAM" id="SSF55785">
    <property type="entry name" value="PYP-like sensor domain (PAS domain)"/>
    <property type="match status" value="5"/>
</dbReference>
<evidence type="ECO:0000313" key="13">
    <source>
        <dbReference type="Proteomes" id="UP000199159"/>
    </source>
</evidence>
<dbReference type="Gene3D" id="3.30.450.20">
    <property type="entry name" value="PAS domain"/>
    <property type="match status" value="5"/>
</dbReference>
<dbReference type="Gene3D" id="3.30.565.10">
    <property type="entry name" value="Histidine kinase-like ATPase, C-terminal domain"/>
    <property type="match status" value="1"/>
</dbReference>
<evidence type="ECO:0000256" key="1">
    <source>
        <dbReference type="ARBA" id="ARBA00000085"/>
    </source>
</evidence>
<dbReference type="Proteomes" id="UP000199159">
    <property type="component" value="Unassembled WGS sequence"/>
</dbReference>
<dbReference type="SUPFAM" id="SSF55781">
    <property type="entry name" value="GAF domain-like"/>
    <property type="match status" value="1"/>
</dbReference>
<dbReference type="SUPFAM" id="SSF47384">
    <property type="entry name" value="Homodimeric domain of signal transducing histidine kinase"/>
    <property type="match status" value="1"/>
</dbReference>
<comment type="catalytic activity">
    <reaction evidence="1">
        <text>ATP + protein L-histidine = ADP + protein N-phospho-L-histidine.</text>
        <dbReference type="EC" id="2.7.13.3"/>
    </reaction>
</comment>
<dbReference type="SMART" id="SM00387">
    <property type="entry name" value="HATPase_c"/>
    <property type="match status" value="1"/>
</dbReference>
<evidence type="ECO:0000256" key="4">
    <source>
        <dbReference type="ARBA" id="ARBA00022679"/>
    </source>
</evidence>
<dbReference type="PROSITE" id="PS50109">
    <property type="entry name" value="HIS_KIN"/>
    <property type="match status" value="1"/>
</dbReference>
<dbReference type="SUPFAM" id="SSF55874">
    <property type="entry name" value="ATPase domain of HSP90 chaperone/DNA topoisomerase II/histidine kinase"/>
    <property type="match status" value="1"/>
</dbReference>
<dbReference type="RefSeq" id="WP_090859156.1">
    <property type="nucleotide sequence ID" value="NZ_FNJU01000017.1"/>
</dbReference>
<dbReference type="InterPro" id="IPR001610">
    <property type="entry name" value="PAC"/>
</dbReference>
<proteinExistence type="predicted"/>
<feature type="domain" description="PAC" evidence="11">
    <location>
        <begin position="610"/>
        <end position="660"/>
    </location>
</feature>
<dbReference type="Pfam" id="PF00989">
    <property type="entry name" value="PAS"/>
    <property type="match status" value="1"/>
</dbReference>
<evidence type="ECO:0000313" key="12">
    <source>
        <dbReference type="EMBL" id="SDP94806.1"/>
    </source>
</evidence>
<dbReference type="PROSITE" id="PS50113">
    <property type="entry name" value="PAC"/>
    <property type="match status" value="4"/>
</dbReference>
<organism evidence="12 13">
    <name type="scientific">Litchfieldia salsa</name>
    <dbReference type="NCBI Taxonomy" id="930152"/>
    <lineage>
        <taxon>Bacteria</taxon>
        <taxon>Bacillati</taxon>
        <taxon>Bacillota</taxon>
        <taxon>Bacilli</taxon>
        <taxon>Bacillales</taxon>
        <taxon>Bacillaceae</taxon>
        <taxon>Litchfieldia</taxon>
    </lineage>
</organism>
<feature type="domain" description="Histidine kinase" evidence="9">
    <location>
        <begin position="797"/>
        <end position="1001"/>
    </location>
</feature>
<dbReference type="Pfam" id="PF02518">
    <property type="entry name" value="HATPase_c"/>
    <property type="match status" value="1"/>
</dbReference>
<dbReference type="PROSITE" id="PS50112">
    <property type="entry name" value="PAS"/>
    <property type="match status" value="4"/>
</dbReference>
<dbReference type="PANTHER" id="PTHR43065">
    <property type="entry name" value="SENSOR HISTIDINE KINASE"/>
    <property type="match status" value="1"/>
</dbReference>
<feature type="domain" description="PAC" evidence="11">
    <location>
        <begin position="481"/>
        <end position="532"/>
    </location>
</feature>
<dbReference type="InterPro" id="IPR003661">
    <property type="entry name" value="HisK_dim/P_dom"/>
</dbReference>
<dbReference type="InterPro" id="IPR036097">
    <property type="entry name" value="HisK_dim/P_sf"/>
</dbReference>
<keyword evidence="3" id="KW-0597">Phosphoprotein</keyword>
<dbReference type="STRING" id="930152.SAMN05216565_11712"/>
<dbReference type="CDD" id="cd00130">
    <property type="entry name" value="PAS"/>
    <property type="match status" value="5"/>
</dbReference>
<dbReference type="Pfam" id="PF08447">
    <property type="entry name" value="PAS_3"/>
    <property type="match status" value="1"/>
</dbReference>
<evidence type="ECO:0000259" key="9">
    <source>
        <dbReference type="PROSITE" id="PS50109"/>
    </source>
</evidence>
<evidence type="ECO:0000259" key="11">
    <source>
        <dbReference type="PROSITE" id="PS50113"/>
    </source>
</evidence>
<dbReference type="InterPro" id="IPR004358">
    <property type="entry name" value="Sig_transdc_His_kin-like_C"/>
</dbReference>
<dbReference type="GO" id="GO:0000155">
    <property type="term" value="F:phosphorelay sensor kinase activity"/>
    <property type="evidence" value="ECO:0007669"/>
    <property type="project" value="InterPro"/>
</dbReference>
<dbReference type="CDD" id="cd00082">
    <property type="entry name" value="HisKA"/>
    <property type="match status" value="1"/>
</dbReference>
<accession>A0A1H0WX54</accession>
<evidence type="ECO:0000256" key="7">
    <source>
        <dbReference type="ARBA" id="ARBA00022840"/>
    </source>
</evidence>
<dbReference type="AlphaFoldDB" id="A0A1H0WX54"/>
<keyword evidence="5" id="KW-0547">Nucleotide-binding</keyword>
<dbReference type="InterPro" id="IPR000700">
    <property type="entry name" value="PAS-assoc_C"/>
</dbReference>
<feature type="domain" description="PAS" evidence="10">
    <location>
        <begin position="409"/>
        <end position="479"/>
    </location>
</feature>
<dbReference type="EMBL" id="FNJU01000017">
    <property type="protein sequence ID" value="SDP94806.1"/>
    <property type="molecule type" value="Genomic_DNA"/>
</dbReference>
<name>A0A1H0WX54_9BACI</name>
<dbReference type="InterPro" id="IPR003594">
    <property type="entry name" value="HATPase_dom"/>
</dbReference>
<feature type="domain" description="PAS" evidence="10">
    <location>
        <begin position="533"/>
        <end position="580"/>
    </location>
</feature>
<feature type="domain" description="PAS" evidence="10">
    <location>
        <begin position="661"/>
        <end position="715"/>
    </location>
</feature>
<dbReference type="InterPro" id="IPR013655">
    <property type="entry name" value="PAS_fold_3"/>
</dbReference>
<dbReference type="EC" id="2.7.13.3" evidence="2"/>
<evidence type="ECO:0000256" key="2">
    <source>
        <dbReference type="ARBA" id="ARBA00012438"/>
    </source>
</evidence>
<dbReference type="Gene3D" id="3.30.450.40">
    <property type="match status" value="1"/>
</dbReference>
<evidence type="ECO:0000256" key="6">
    <source>
        <dbReference type="ARBA" id="ARBA00022777"/>
    </source>
</evidence>
<dbReference type="SMART" id="SM00065">
    <property type="entry name" value="GAF"/>
    <property type="match status" value="1"/>
</dbReference>
<feature type="domain" description="PAC" evidence="11">
    <location>
        <begin position="356"/>
        <end position="408"/>
    </location>
</feature>
<dbReference type="SMART" id="SM00091">
    <property type="entry name" value="PAS"/>
    <property type="match status" value="5"/>
</dbReference>
<protein>
    <recommendedName>
        <fullName evidence="2">histidine kinase</fullName>
        <ecNumber evidence="2">2.7.13.3</ecNumber>
    </recommendedName>
</protein>
<evidence type="ECO:0000256" key="3">
    <source>
        <dbReference type="ARBA" id="ARBA00022553"/>
    </source>
</evidence>
<keyword evidence="8" id="KW-0902">Two-component regulatory system</keyword>
<dbReference type="Pfam" id="PF00512">
    <property type="entry name" value="HisKA"/>
    <property type="match status" value="1"/>
</dbReference>
<dbReference type="InterPro" id="IPR005467">
    <property type="entry name" value="His_kinase_dom"/>
</dbReference>
<keyword evidence="6 12" id="KW-0418">Kinase</keyword>
<dbReference type="GO" id="GO:0006355">
    <property type="term" value="P:regulation of DNA-templated transcription"/>
    <property type="evidence" value="ECO:0007669"/>
    <property type="project" value="InterPro"/>
</dbReference>
<dbReference type="InterPro" id="IPR013767">
    <property type="entry name" value="PAS_fold"/>
</dbReference>
<dbReference type="PRINTS" id="PR00344">
    <property type="entry name" value="BCTRLSENSOR"/>
</dbReference>
<dbReference type="Pfam" id="PF08448">
    <property type="entry name" value="PAS_4"/>
    <property type="match status" value="1"/>
</dbReference>
<dbReference type="Pfam" id="PF13185">
    <property type="entry name" value="GAF_2"/>
    <property type="match status" value="1"/>
</dbReference>
<evidence type="ECO:0000256" key="8">
    <source>
        <dbReference type="ARBA" id="ARBA00023012"/>
    </source>
</evidence>
<dbReference type="GO" id="GO:0005524">
    <property type="term" value="F:ATP binding"/>
    <property type="evidence" value="ECO:0007669"/>
    <property type="project" value="UniProtKB-KW"/>
</dbReference>
<keyword evidence="7" id="KW-0067">ATP-binding</keyword>
<dbReference type="Pfam" id="PF13426">
    <property type="entry name" value="PAS_9"/>
    <property type="match status" value="2"/>
</dbReference>
<dbReference type="NCBIfam" id="TIGR00229">
    <property type="entry name" value="sensory_box"/>
    <property type="match status" value="4"/>
</dbReference>
<reference evidence="13" key="1">
    <citation type="submission" date="2016-10" db="EMBL/GenBank/DDBJ databases">
        <authorList>
            <person name="Varghese N."/>
            <person name="Submissions S."/>
        </authorList>
    </citation>
    <scope>NUCLEOTIDE SEQUENCE [LARGE SCALE GENOMIC DNA]</scope>
    <source>
        <strain evidence="13">IBRC-M10078</strain>
    </source>
</reference>
<dbReference type="OrthoDB" id="9815750at2"/>
<dbReference type="Gene3D" id="1.10.287.130">
    <property type="match status" value="1"/>
</dbReference>
<dbReference type="InterPro" id="IPR035965">
    <property type="entry name" value="PAS-like_dom_sf"/>
</dbReference>
<evidence type="ECO:0000256" key="5">
    <source>
        <dbReference type="ARBA" id="ARBA00022741"/>
    </source>
</evidence>
<keyword evidence="4" id="KW-0808">Transferase</keyword>
<gene>
    <name evidence="12" type="ORF">SAMN05216565_11712</name>
</gene>